<reference evidence="2" key="1">
    <citation type="journal article" date="2019" name="Int. J. Syst. Evol. Microbiol.">
        <title>The Global Catalogue of Microorganisms (GCM) 10K type strain sequencing project: providing services to taxonomists for standard genome sequencing and annotation.</title>
        <authorList>
            <consortium name="The Broad Institute Genomics Platform"/>
            <consortium name="The Broad Institute Genome Sequencing Center for Infectious Disease"/>
            <person name="Wu L."/>
            <person name="Ma J."/>
        </authorList>
    </citation>
    <scope>NUCLEOTIDE SEQUENCE [LARGE SCALE GENOMIC DNA]</scope>
    <source>
        <strain evidence="2">CCUG 62953</strain>
    </source>
</reference>
<proteinExistence type="predicted"/>
<accession>A0ABW3ZNA1</accession>
<organism evidence="1 2">
    <name type="scientific">Litorisediminicola beolgyonensis</name>
    <dbReference type="NCBI Taxonomy" id="1173614"/>
    <lineage>
        <taxon>Bacteria</taxon>
        <taxon>Pseudomonadati</taxon>
        <taxon>Pseudomonadota</taxon>
        <taxon>Alphaproteobacteria</taxon>
        <taxon>Rhodobacterales</taxon>
        <taxon>Paracoccaceae</taxon>
        <taxon>Litorisediminicola</taxon>
    </lineage>
</organism>
<dbReference type="RefSeq" id="WP_386806038.1">
    <property type="nucleotide sequence ID" value="NZ_JBHTMU010000051.1"/>
</dbReference>
<name>A0ABW3ZNA1_9RHOB</name>
<evidence type="ECO:0000313" key="2">
    <source>
        <dbReference type="Proteomes" id="UP001597135"/>
    </source>
</evidence>
<evidence type="ECO:0000313" key="1">
    <source>
        <dbReference type="EMBL" id="MFD1344458.1"/>
    </source>
</evidence>
<protein>
    <submittedName>
        <fullName evidence="1">Uncharacterized protein</fullName>
    </submittedName>
</protein>
<dbReference type="Proteomes" id="UP001597135">
    <property type="component" value="Unassembled WGS sequence"/>
</dbReference>
<gene>
    <name evidence="1" type="ORF">ACFQ4E_18655</name>
</gene>
<comment type="caution">
    <text evidence="1">The sequence shown here is derived from an EMBL/GenBank/DDBJ whole genome shotgun (WGS) entry which is preliminary data.</text>
</comment>
<sequence>MSDGRTYMLKTLSGLRPMSDLYGHTNLFEDFWLSADPQSRARFSVAPTDRGMRLELADGDTARWVCLAWREPVDRWRGAGRFGFHIHARSEGFFACHPSFRHVRPAGHEDVFTPHHLLFTGGEQEMTAEIPVDSARLETAQRIEVTLFLHTDHFKAEFLNLASVRLD</sequence>
<dbReference type="EMBL" id="JBHTMU010000051">
    <property type="protein sequence ID" value="MFD1344458.1"/>
    <property type="molecule type" value="Genomic_DNA"/>
</dbReference>
<keyword evidence="2" id="KW-1185">Reference proteome</keyword>